<dbReference type="GO" id="GO:0033204">
    <property type="term" value="F:ribonuclease P RNA binding"/>
    <property type="evidence" value="ECO:0007669"/>
    <property type="project" value="InterPro"/>
</dbReference>
<feature type="region of interest" description="Disordered" evidence="3">
    <location>
        <begin position="92"/>
        <end position="112"/>
    </location>
</feature>
<dbReference type="Proteomes" id="UP000197138">
    <property type="component" value="Unassembled WGS sequence"/>
</dbReference>
<evidence type="ECO:0000313" key="5">
    <source>
        <dbReference type="Proteomes" id="UP000197138"/>
    </source>
</evidence>
<dbReference type="PANTHER" id="PTHR13348">
    <property type="entry name" value="RIBONUCLEASE P SUBUNIT P29"/>
    <property type="match status" value="1"/>
</dbReference>
<dbReference type="Pfam" id="PF01868">
    <property type="entry name" value="RNase_P-MRP_p29"/>
    <property type="match status" value="1"/>
</dbReference>
<dbReference type="GO" id="GO:0000172">
    <property type="term" value="C:ribonuclease MRP complex"/>
    <property type="evidence" value="ECO:0007669"/>
    <property type="project" value="InterPro"/>
</dbReference>
<dbReference type="GO" id="GO:0005634">
    <property type="term" value="C:nucleus"/>
    <property type="evidence" value="ECO:0007669"/>
    <property type="project" value="UniProtKB-SubCell"/>
</dbReference>
<dbReference type="GO" id="GO:0030677">
    <property type="term" value="C:ribonuclease P complex"/>
    <property type="evidence" value="ECO:0007669"/>
    <property type="project" value="InterPro"/>
</dbReference>
<feature type="compositionally biased region" description="Basic and acidic residues" evidence="3">
    <location>
        <begin position="1"/>
        <end position="12"/>
    </location>
</feature>
<accession>A0A218W4V5</accession>
<name>A0A218W4V5_PUNGR</name>
<dbReference type="SMART" id="SM00538">
    <property type="entry name" value="POP4"/>
    <property type="match status" value="1"/>
</dbReference>
<protein>
    <submittedName>
        <fullName evidence="4">Uncharacterized protein</fullName>
    </submittedName>
</protein>
<reference evidence="5" key="1">
    <citation type="journal article" date="2017" name="Plant J.">
        <title>The pomegranate (Punica granatum L.) genome and the genomics of punicalagin biosynthesis.</title>
        <authorList>
            <person name="Qin G."/>
            <person name="Xu C."/>
            <person name="Ming R."/>
            <person name="Tang H."/>
            <person name="Guyot R."/>
            <person name="Kramer E.M."/>
            <person name="Hu Y."/>
            <person name="Yi X."/>
            <person name="Qi Y."/>
            <person name="Xu X."/>
            <person name="Gao Z."/>
            <person name="Pan H."/>
            <person name="Jian J."/>
            <person name="Tian Y."/>
            <person name="Yue Z."/>
            <person name="Xu Y."/>
        </authorList>
    </citation>
    <scope>NUCLEOTIDE SEQUENCE [LARGE SCALE GENOMIC DNA]</scope>
    <source>
        <strain evidence="5">cv. Dabenzi</strain>
    </source>
</reference>
<dbReference type="GO" id="GO:0001682">
    <property type="term" value="P:tRNA 5'-leader removal"/>
    <property type="evidence" value="ECO:0007669"/>
    <property type="project" value="InterPro"/>
</dbReference>
<feature type="region of interest" description="Disordered" evidence="3">
    <location>
        <begin position="160"/>
        <end position="179"/>
    </location>
</feature>
<dbReference type="Gene3D" id="2.30.30.210">
    <property type="entry name" value="Ribonuclease P/MRP, subunit p29"/>
    <property type="match status" value="1"/>
</dbReference>
<dbReference type="PANTHER" id="PTHR13348:SF0">
    <property type="entry name" value="RIBONUCLEASE P PROTEIN SUBUNIT P29"/>
    <property type="match status" value="1"/>
</dbReference>
<comment type="subcellular location">
    <subcellularLocation>
        <location evidence="1">Nucleus</location>
    </subcellularLocation>
</comment>
<comment type="similarity">
    <text evidence="2">Belongs to the eukaryotic/archaeal RNase P protein component 1 family.</text>
</comment>
<dbReference type="EMBL" id="MTKT01005379">
    <property type="protein sequence ID" value="OWM67666.1"/>
    <property type="molecule type" value="Genomic_DNA"/>
</dbReference>
<gene>
    <name evidence="4" type="ORF">CDL15_Pgr024751</name>
</gene>
<comment type="caution">
    <text evidence="4">The sequence shown here is derived from an EMBL/GenBank/DDBJ whole genome shotgun (WGS) entry which is preliminary data.</text>
</comment>
<dbReference type="AlphaFoldDB" id="A0A218W4V5"/>
<dbReference type="GO" id="GO:0006364">
    <property type="term" value="P:rRNA processing"/>
    <property type="evidence" value="ECO:0007669"/>
    <property type="project" value="TreeGrafter"/>
</dbReference>
<dbReference type="InterPro" id="IPR023534">
    <property type="entry name" value="Rof/RNase_P-like"/>
</dbReference>
<evidence type="ECO:0000256" key="2">
    <source>
        <dbReference type="ARBA" id="ARBA00006181"/>
    </source>
</evidence>
<evidence type="ECO:0000256" key="1">
    <source>
        <dbReference type="ARBA" id="ARBA00004123"/>
    </source>
</evidence>
<proteinExistence type="inferred from homology"/>
<feature type="compositionally biased region" description="Basic and acidic residues" evidence="3">
    <location>
        <begin position="160"/>
        <end position="178"/>
    </location>
</feature>
<sequence length="403" mass="45161">MGSRSDPHERHSQLQNEAQSNLSVVQNLKLDRILGFDRILGEEGIGGNLGGRNVFQLQGRRTVRNNAVYGGPGHYSPDERAAPCLPLRRLPEQQRHRHQRQRPQGQVLASLSASPSPAVSVRLPALSCAAAAPVSCEGSASSSPCPSSQDSRRCALEKAEQLKQQRKKEVGPKRESGREVNAQADDLAYVMLSHPVHKNLLEAPTEVSKEKGTRVDRFMHELLQKGDSAKKYMQSFRSKKFNDVILLDNYVKRRSGFVGSRLRALQTHSKRSKVHMSMKEHKKCGTFDLSQDLCQFHHFVPMHEMWKSYMIELFKSRKGDPLDKSLLTADLHGAIIHVADCKVTSFIGANGIMIRETAATFGLITRDNKFRVVPKRDSVFIFQADCWKVTLFGEKLIGRDSGL</sequence>
<evidence type="ECO:0000256" key="3">
    <source>
        <dbReference type="SAM" id="MobiDB-lite"/>
    </source>
</evidence>
<organism evidence="4 5">
    <name type="scientific">Punica granatum</name>
    <name type="common">Pomegranate</name>
    <dbReference type="NCBI Taxonomy" id="22663"/>
    <lineage>
        <taxon>Eukaryota</taxon>
        <taxon>Viridiplantae</taxon>
        <taxon>Streptophyta</taxon>
        <taxon>Embryophyta</taxon>
        <taxon>Tracheophyta</taxon>
        <taxon>Spermatophyta</taxon>
        <taxon>Magnoliopsida</taxon>
        <taxon>eudicotyledons</taxon>
        <taxon>Gunneridae</taxon>
        <taxon>Pentapetalae</taxon>
        <taxon>rosids</taxon>
        <taxon>malvids</taxon>
        <taxon>Myrtales</taxon>
        <taxon>Lythraceae</taxon>
        <taxon>Punica</taxon>
    </lineage>
</organism>
<evidence type="ECO:0000313" key="4">
    <source>
        <dbReference type="EMBL" id="OWM67666.1"/>
    </source>
</evidence>
<feature type="compositionally biased region" description="Low complexity" evidence="3">
    <location>
        <begin position="102"/>
        <end position="112"/>
    </location>
</feature>
<feature type="region of interest" description="Disordered" evidence="3">
    <location>
        <begin position="1"/>
        <end position="20"/>
    </location>
</feature>
<dbReference type="InterPro" id="IPR002730">
    <property type="entry name" value="Rpp29/RNP1"/>
</dbReference>
<dbReference type="InterPro" id="IPR036980">
    <property type="entry name" value="RNase_P/MRP_Rpp29_sf"/>
</dbReference>
<dbReference type="SUPFAM" id="SSF101744">
    <property type="entry name" value="Rof/RNase P subunit-like"/>
    <property type="match status" value="1"/>
</dbReference>
<dbReference type="InterPro" id="IPR016848">
    <property type="entry name" value="RNase_P/MRP_Rpp29-subunit"/>
</dbReference>